<proteinExistence type="predicted"/>
<reference evidence="3" key="3">
    <citation type="submission" date="2010-09" db="EMBL/GenBank/DDBJ databases">
        <title>Annotation of Gaeumannomyces graminis var. tritici R3-111a-1.</title>
        <authorList>
            <consortium name="The Broad Institute Genome Sequencing Platform"/>
            <person name="Ma L.-J."/>
            <person name="Dead R."/>
            <person name="Young S.K."/>
            <person name="Zeng Q."/>
            <person name="Gargeya S."/>
            <person name="Fitzgerald M."/>
            <person name="Haas B."/>
            <person name="Abouelleil A."/>
            <person name="Alvarado L."/>
            <person name="Arachchi H.M."/>
            <person name="Berlin A."/>
            <person name="Brown A."/>
            <person name="Chapman S.B."/>
            <person name="Chen Z."/>
            <person name="Dunbar C."/>
            <person name="Freedman E."/>
            <person name="Gearin G."/>
            <person name="Gellesch M."/>
            <person name="Goldberg J."/>
            <person name="Griggs A."/>
            <person name="Gujja S."/>
            <person name="Heiman D."/>
            <person name="Howarth C."/>
            <person name="Larson L."/>
            <person name="Lui A."/>
            <person name="MacDonald P.J.P."/>
            <person name="Mehta T."/>
            <person name="Montmayeur A."/>
            <person name="Murphy C."/>
            <person name="Neiman D."/>
            <person name="Pearson M."/>
            <person name="Priest M."/>
            <person name="Roberts A."/>
            <person name="Saif S."/>
            <person name="Shea T."/>
            <person name="Shenoy N."/>
            <person name="Sisk P."/>
            <person name="Stolte C."/>
            <person name="Sykes S."/>
            <person name="Yandava C."/>
            <person name="Wortman J."/>
            <person name="Nusbaum C."/>
            <person name="Birren B."/>
        </authorList>
    </citation>
    <scope>NUCLEOTIDE SEQUENCE</scope>
    <source>
        <strain evidence="3">R3-111a-1</strain>
    </source>
</reference>
<dbReference type="GeneID" id="20341197"/>
<dbReference type="HOGENOM" id="CLU_657383_0_0_1"/>
<dbReference type="EnsemblFungi" id="EJT80745">
    <property type="protein sequence ID" value="EJT80745"/>
    <property type="gene ID" value="GGTG_00739"/>
</dbReference>
<evidence type="ECO:0000313" key="5">
    <source>
        <dbReference type="Proteomes" id="UP000006039"/>
    </source>
</evidence>
<dbReference type="STRING" id="644352.J3NHK2"/>
<reference evidence="4" key="4">
    <citation type="journal article" date="2015" name="G3 (Bethesda)">
        <title>Genome sequences of three phytopathogenic species of the Magnaporthaceae family of fungi.</title>
        <authorList>
            <person name="Okagaki L.H."/>
            <person name="Nunes C.C."/>
            <person name="Sailsbery J."/>
            <person name="Clay B."/>
            <person name="Brown D."/>
            <person name="John T."/>
            <person name="Oh Y."/>
            <person name="Young N."/>
            <person name="Fitzgerald M."/>
            <person name="Haas B.J."/>
            <person name="Zeng Q."/>
            <person name="Young S."/>
            <person name="Adiconis X."/>
            <person name="Fan L."/>
            <person name="Levin J.Z."/>
            <person name="Mitchell T.K."/>
            <person name="Okubara P.A."/>
            <person name="Farman M.L."/>
            <person name="Kohn L.M."/>
            <person name="Birren B."/>
            <person name="Ma L.-J."/>
            <person name="Dean R.A."/>
        </authorList>
    </citation>
    <scope>NUCLEOTIDE SEQUENCE</scope>
    <source>
        <strain evidence="4">R3-111a-1</strain>
    </source>
</reference>
<dbReference type="EMBL" id="GL385395">
    <property type="protein sequence ID" value="EJT80745.1"/>
    <property type="molecule type" value="Genomic_DNA"/>
</dbReference>
<organism evidence="3">
    <name type="scientific">Gaeumannomyces tritici (strain R3-111a-1)</name>
    <name type="common">Wheat and barley take-all root rot fungus</name>
    <name type="synonym">Gaeumannomyces graminis var. tritici</name>
    <dbReference type="NCBI Taxonomy" id="644352"/>
    <lineage>
        <taxon>Eukaryota</taxon>
        <taxon>Fungi</taxon>
        <taxon>Dikarya</taxon>
        <taxon>Ascomycota</taxon>
        <taxon>Pezizomycotina</taxon>
        <taxon>Sordariomycetes</taxon>
        <taxon>Sordariomycetidae</taxon>
        <taxon>Magnaporthales</taxon>
        <taxon>Magnaporthaceae</taxon>
        <taxon>Gaeumannomyces</taxon>
    </lineage>
</organism>
<feature type="region of interest" description="Disordered" evidence="1">
    <location>
        <begin position="156"/>
        <end position="200"/>
    </location>
</feature>
<dbReference type="Proteomes" id="UP000006039">
    <property type="component" value="Unassembled WGS sequence"/>
</dbReference>
<dbReference type="RefSeq" id="XP_009216754.1">
    <property type="nucleotide sequence ID" value="XM_009218490.1"/>
</dbReference>
<dbReference type="AlphaFoldDB" id="J3NHK2"/>
<feature type="compositionally biased region" description="Low complexity" evidence="1">
    <location>
        <begin position="175"/>
        <end position="189"/>
    </location>
</feature>
<evidence type="ECO:0000256" key="2">
    <source>
        <dbReference type="SAM" id="Phobius"/>
    </source>
</evidence>
<feature type="transmembrane region" description="Helical" evidence="2">
    <location>
        <begin position="29"/>
        <end position="50"/>
    </location>
</feature>
<protein>
    <submittedName>
        <fullName evidence="3 4">Uncharacterized protein</fullName>
    </submittedName>
</protein>
<reference evidence="4" key="5">
    <citation type="submission" date="2018-04" db="UniProtKB">
        <authorList>
            <consortium name="EnsemblFungi"/>
        </authorList>
    </citation>
    <scope>IDENTIFICATION</scope>
    <source>
        <strain evidence="4">R3-111a-1</strain>
    </source>
</reference>
<name>J3NHK2_GAET3</name>
<gene>
    <name evidence="4" type="primary">20341197</name>
    <name evidence="3" type="ORF">GGTG_00739</name>
</gene>
<dbReference type="eggNOG" id="ENOG502SHQA">
    <property type="taxonomic scope" value="Eukaryota"/>
</dbReference>
<reference evidence="3" key="2">
    <citation type="submission" date="2010-07" db="EMBL/GenBank/DDBJ databases">
        <authorList>
            <consortium name="The Broad Institute Genome Sequencing Platform"/>
            <consortium name="Broad Institute Genome Sequencing Center for Infectious Disease"/>
            <person name="Ma L.-J."/>
            <person name="Dead R."/>
            <person name="Young S."/>
            <person name="Zeng Q."/>
            <person name="Koehrsen M."/>
            <person name="Alvarado L."/>
            <person name="Berlin A."/>
            <person name="Chapman S.B."/>
            <person name="Chen Z."/>
            <person name="Freedman E."/>
            <person name="Gellesch M."/>
            <person name="Goldberg J."/>
            <person name="Griggs A."/>
            <person name="Gujja S."/>
            <person name="Heilman E.R."/>
            <person name="Heiman D."/>
            <person name="Hepburn T."/>
            <person name="Howarth C."/>
            <person name="Jen D."/>
            <person name="Larson L."/>
            <person name="Mehta T."/>
            <person name="Neiman D."/>
            <person name="Pearson M."/>
            <person name="Roberts A."/>
            <person name="Saif S."/>
            <person name="Shea T."/>
            <person name="Shenoy N."/>
            <person name="Sisk P."/>
            <person name="Stolte C."/>
            <person name="Sykes S."/>
            <person name="Walk T."/>
            <person name="White J."/>
            <person name="Yandava C."/>
            <person name="Haas B."/>
            <person name="Nusbaum C."/>
            <person name="Birren B."/>
        </authorList>
    </citation>
    <scope>NUCLEOTIDE SEQUENCE</scope>
    <source>
        <strain evidence="3">R3-111a-1</strain>
    </source>
</reference>
<dbReference type="VEuPathDB" id="FungiDB:GGTG_00739"/>
<sequence length="465" mass="50482">MPSIPAEAMSLWASIWRPASPERMAENSLIAAFGAVLGYIGAEAATNVIFERLLWPQRFYSNFGRESLPFLALCLPMGGPLHKAALNTLDIMFLHGLFNGAGQGHMLSTSFFRRLDWRYTMHAGVGEGAELSHNDELRNCLWARVLAAMPFPAPSVRPPPQNAEVVQADSAERGAAAPAPIPVTTATPASPSPPKPPPLRAQTFVGHLTLSRPSLEDHRSKALPFVGESCGRPGPRVLLAICTAESSAVVAAVAVAACYHTAWAVLWLAPLALRLLSAVFALDREPLAPSTRRRPHAPDEAEYEPALDFEISCPQSVGGFMVLTGPPSLVLQFMRHYGHPVRNRSLEVIQLIIIVTFAALFPIGLFCSAMWMEPDVQYAWCGYQLYVAVFMHVARYSSAGHTSTTEAGLAMCLRRSGSVLFGSARDDPGLVKASVNVGYYSRYGEGKKEMEKLLNRCGTKISQKG</sequence>
<evidence type="ECO:0000313" key="4">
    <source>
        <dbReference type="EnsemblFungi" id="EJT80745"/>
    </source>
</evidence>
<evidence type="ECO:0000313" key="3">
    <source>
        <dbReference type="EMBL" id="EJT80745.1"/>
    </source>
</evidence>
<keyword evidence="5" id="KW-1185">Reference proteome</keyword>
<keyword evidence="2" id="KW-0472">Membrane</keyword>
<feature type="transmembrane region" description="Helical" evidence="2">
    <location>
        <begin position="348"/>
        <end position="371"/>
    </location>
</feature>
<evidence type="ECO:0000256" key="1">
    <source>
        <dbReference type="SAM" id="MobiDB-lite"/>
    </source>
</evidence>
<reference evidence="5" key="1">
    <citation type="submission" date="2010-07" db="EMBL/GenBank/DDBJ databases">
        <title>The genome sequence of Gaeumannomyces graminis var. tritici strain R3-111a-1.</title>
        <authorList>
            <consortium name="The Broad Institute Genome Sequencing Platform"/>
            <person name="Ma L.-J."/>
            <person name="Dead R."/>
            <person name="Young S."/>
            <person name="Zeng Q."/>
            <person name="Koehrsen M."/>
            <person name="Alvarado L."/>
            <person name="Berlin A."/>
            <person name="Chapman S.B."/>
            <person name="Chen Z."/>
            <person name="Freedman E."/>
            <person name="Gellesch M."/>
            <person name="Goldberg J."/>
            <person name="Griggs A."/>
            <person name="Gujja S."/>
            <person name="Heilman E.R."/>
            <person name="Heiman D."/>
            <person name="Hepburn T."/>
            <person name="Howarth C."/>
            <person name="Jen D."/>
            <person name="Larson L."/>
            <person name="Mehta T."/>
            <person name="Neiman D."/>
            <person name="Pearson M."/>
            <person name="Roberts A."/>
            <person name="Saif S."/>
            <person name="Shea T."/>
            <person name="Shenoy N."/>
            <person name="Sisk P."/>
            <person name="Stolte C."/>
            <person name="Sykes S."/>
            <person name="Walk T."/>
            <person name="White J."/>
            <person name="Yandava C."/>
            <person name="Haas B."/>
            <person name="Nusbaum C."/>
            <person name="Birren B."/>
        </authorList>
    </citation>
    <scope>NUCLEOTIDE SEQUENCE [LARGE SCALE GENOMIC DNA]</scope>
    <source>
        <strain evidence="5">R3-111a-1</strain>
    </source>
</reference>
<feature type="compositionally biased region" description="Pro residues" evidence="1">
    <location>
        <begin position="190"/>
        <end position="199"/>
    </location>
</feature>
<keyword evidence="2" id="KW-0812">Transmembrane</keyword>
<dbReference type="OrthoDB" id="5295335at2759"/>
<keyword evidence="2" id="KW-1133">Transmembrane helix</keyword>
<accession>J3NHK2</accession>